<evidence type="ECO:0000313" key="3">
    <source>
        <dbReference type="Proteomes" id="UP001230207"/>
    </source>
</evidence>
<feature type="transmembrane region" description="Helical" evidence="1">
    <location>
        <begin position="6"/>
        <end position="33"/>
    </location>
</feature>
<accession>A0ABU0BQ00</accession>
<keyword evidence="1" id="KW-0472">Membrane</keyword>
<evidence type="ECO:0000313" key="2">
    <source>
        <dbReference type="EMBL" id="MDQ0320329.1"/>
    </source>
</evidence>
<keyword evidence="1" id="KW-0812">Transmembrane</keyword>
<gene>
    <name evidence="2" type="ORF">QO002_002467</name>
</gene>
<sequence>MRTGLTIIMMMFFAGLALDLTVPAIILGGAMLLDVAGRSMARGYRPQFPHMERTA</sequence>
<keyword evidence="1" id="KW-1133">Transmembrane helix</keyword>
<organism evidence="2 3">
    <name type="scientific">Pararhizobium capsulatum DSM 1112</name>
    <dbReference type="NCBI Taxonomy" id="1121113"/>
    <lineage>
        <taxon>Bacteria</taxon>
        <taxon>Pseudomonadati</taxon>
        <taxon>Pseudomonadota</taxon>
        <taxon>Alphaproteobacteria</taxon>
        <taxon>Hyphomicrobiales</taxon>
        <taxon>Rhizobiaceae</taxon>
        <taxon>Rhizobium/Agrobacterium group</taxon>
        <taxon>Pararhizobium</taxon>
    </lineage>
</organism>
<dbReference type="RefSeq" id="WP_307229993.1">
    <property type="nucleotide sequence ID" value="NZ_JAUSVF010000001.1"/>
</dbReference>
<name>A0ABU0BQ00_9HYPH</name>
<comment type="caution">
    <text evidence="2">The sequence shown here is derived from an EMBL/GenBank/DDBJ whole genome shotgun (WGS) entry which is preliminary data.</text>
</comment>
<reference evidence="2 3" key="1">
    <citation type="submission" date="2023-07" db="EMBL/GenBank/DDBJ databases">
        <title>Genomic Encyclopedia of Type Strains, Phase IV (KMG-IV): sequencing the most valuable type-strain genomes for metagenomic binning, comparative biology and taxonomic classification.</title>
        <authorList>
            <person name="Goeker M."/>
        </authorList>
    </citation>
    <scope>NUCLEOTIDE SEQUENCE [LARGE SCALE GENOMIC DNA]</scope>
    <source>
        <strain evidence="2 3">DSM 1112</strain>
    </source>
</reference>
<proteinExistence type="predicted"/>
<dbReference type="EMBL" id="JAUSVF010000001">
    <property type="protein sequence ID" value="MDQ0320329.1"/>
    <property type="molecule type" value="Genomic_DNA"/>
</dbReference>
<protein>
    <submittedName>
        <fullName evidence="2">Uncharacterized protein</fullName>
    </submittedName>
</protein>
<keyword evidence="3" id="KW-1185">Reference proteome</keyword>
<evidence type="ECO:0000256" key="1">
    <source>
        <dbReference type="SAM" id="Phobius"/>
    </source>
</evidence>
<dbReference type="Proteomes" id="UP001230207">
    <property type="component" value="Unassembled WGS sequence"/>
</dbReference>